<dbReference type="SUPFAM" id="SSF53756">
    <property type="entry name" value="UDP-Glycosyltransferase/glycogen phosphorylase"/>
    <property type="match status" value="1"/>
</dbReference>
<dbReference type="InterPro" id="IPR002213">
    <property type="entry name" value="UDP_glucos_trans"/>
</dbReference>
<protein>
    <recommendedName>
        <fullName evidence="4">Glycosyltransferase</fullName>
        <ecNumber evidence="4">2.4.1.-</ecNumber>
    </recommendedName>
</protein>
<dbReference type="InterPro" id="IPR035595">
    <property type="entry name" value="UDP_glycos_trans_CS"/>
</dbReference>
<dbReference type="Gene3D" id="3.40.50.2000">
    <property type="entry name" value="Glycogen Phosphorylase B"/>
    <property type="match status" value="2"/>
</dbReference>
<name>A0A7N0VCG3_KALFE</name>
<comment type="similarity">
    <text evidence="1 3">Belongs to the UDP-glycosyltransferase family.</text>
</comment>
<keyword evidence="2 3" id="KW-0808">Transferase</keyword>
<proteinExistence type="inferred from homology"/>
<accession>A0A7N0VCG3</accession>
<dbReference type="GO" id="GO:0035251">
    <property type="term" value="F:UDP-glucosyltransferase activity"/>
    <property type="evidence" value="ECO:0007669"/>
    <property type="project" value="InterPro"/>
</dbReference>
<dbReference type="PANTHER" id="PTHR48049:SF84">
    <property type="entry name" value="UDP-GLYCOSYLTRANSFERASE 79A6"/>
    <property type="match status" value="1"/>
</dbReference>
<dbReference type="CDD" id="cd03784">
    <property type="entry name" value="GT1_Gtf-like"/>
    <property type="match status" value="1"/>
</dbReference>
<evidence type="ECO:0000256" key="3">
    <source>
        <dbReference type="RuleBase" id="RU003718"/>
    </source>
</evidence>
<evidence type="ECO:0000256" key="1">
    <source>
        <dbReference type="ARBA" id="ARBA00009995"/>
    </source>
</evidence>
<organism evidence="5 6">
    <name type="scientific">Kalanchoe fedtschenkoi</name>
    <name type="common">Lavender scallops</name>
    <name type="synonym">South American air plant</name>
    <dbReference type="NCBI Taxonomy" id="63787"/>
    <lineage>
        <taxon>Eukaryota</taxon>
        <taxon>Viridiplantae</taxon>
        <taxon>Streptophyta</taxon>
        <taxon>Embryophyta</taxon>
        <taxon>Tracheophyta</taxon>
        <taxon>Spermatophyta</taxon>
        <taxon>Magnoliopsida</taxon>
        <taxon>eudicotyledons</taxon>
        <taxon>Gunneridae</taxon>
        <taxon>Pentapetalae</taxon>
        <taxon>Saxifragales</taxon>
        <taxon>Crassulaceae</taxon>
        <taxon>Kalanchoe</taxon>
    </lineage>
</organism>
<dbReference type="PROSITE" id="PS00375">
    <property type="entry name" value="UDPGT"/>
    <property type="match status" value="1"/>
</dbReference>
<dbReference type="Gramene" id="Kaladp0470s0001.1.v1.1">
    <property type="protein sequence ID" value="Kaladp0470s0001.1.v1.1.CDS.1"/>
    <property type="gene ID" value="Kaladp0470s0001.v1.1"/>
</dbReference>
<reference evidence="5" key="1">
    <citation type="submission" date="2021-01" db="UniProtKB">
        <authorList>
            <consortium name="EnsemblPlants"/>
        </authorList>
    </citation>
    <scope>IDENTIFICATION</scope>
</reference>
<evidence type="ECO:0000256" key="4">
    <source>
        <dbReference type="RuleBase" id="RU362057"/>
    </source>
</evidence>
<dbReference type="InterPro" id="IPR050481">
    <property type="entry name" value="UDP-glycosyltransf_plant"/>
</dbReference>
<dbReference type="FunFam" id="3.40.50.2000:FF:000037">
    <property type="entry name" value="Glycosyltransferase"/>
    <property type="match status" value="1"/>
</dbReference>
<evidence type="ECO:0000256" key="2">
    <source>
        <dbReference type="ARBA" id="ARBA00022679"/>
    </source>
</evidence>
<dbReference type="Pfam" id="PF00201">
    <property type="entry name" value="UDPGT"/>
    <property type="match status" value="1"/>
</dbReference>
<evidence type="ECO:0000313" key="6">
    <source>
        <dbReference type="Proteomes" id="UP000594263"/>
    </source>
</evidence>
<keyword evidence="3" id="KW-0328">Glycosyltransferase</keyword>
<evidence type="ECO:0000313" key="5">
    <source>
        <dbReference type="EnsemblPlants" id="Kaladp0470s0001.1.v1.1.CDS.1"/>
    </source>
</evidence>
<dbReference type="Proteomes" id="UP000594263">
    <property type="component" value="Unplaced"/>
</dbReference>
<dbReference type="EnsemblPlants" id="Kaladp0470s0001.1.v1.1">
    <property type="protein sequence ID" value="Kaladp0470s0001.1.v1.1.CDS.1"/>
    <property type="gene ID" value="Kaladp0470s0001.v1.1"/>
</dbReference>
<dbReference type="PANTHER" id="PTHR48049">
    <property type="entry name" value="GLYCOSYLTRANSFERASE"/>
    <property type="match status" value="1"/>
</dbReference>
<dbReference type="AlphaFoldDB" id="A0A7N0VCG3"/>
<sequence length="461" mass="51288">MAESHTRLHVAMFPWFAVGHLTPYMHLANNLAEQGHRVTFLHPSNANLLLSALNAHPDLITLLPVPVPRVPGLHPDVQTTADCDSFQTKQLLATAFDRTAPLIESFLNESKPDLIFHDFSHWLPRVAKMSKTLAVAFITTSSAGYSWMPMEKADVYDPDQLRRLPRDFPHPLVNLRKHEAREVASWFAAQFGEGVSFYERITSAVSNSDAVAFKTSRELEGHFLDYIERKRNKVVLTAGPTLPLPPSAPLEDDVAAWLGRFGPKSVIFCTFGSQCVLPLVQFQELVLGIELTGLPFLIALKPPAEAESLEAALPDGFRRRTEGRGMVRGGWVQQQLILAHESAGCFVTHCGSGSQTEGLVSECQLVLLPHFGDQYINARVMGEDIRVGVEVEKGDEDGLFDRNGVCRAVKLVMNMEEDGVGKEVKINHDKWRKFLLTPGLERSCVEEMVGKLKEMIASKFQ</sequence>
<keyword evidence="6" id="KW-1185">Reference proteome</keyword>
<dbReference type="EC" id="2.4.1.-" evidence="4"/>